<sequence length="65" mass="7655">MLQPRRSSSQICCNREDRHLKYVTVEKIIISICYIEWIIISNIDHRKDHSSLMCCSSEHDEDSTS</sequence>
<proteinExistence type="predicted"/>
<evidence type="ECO:0000313" key="1">
    <source>
        <dbReference type="EnsemblPlants" id="MELO3C030040.2.1"/>
    </source>
</evidence>
<reference evidence="1" key="1">
    <citation type="submission" date="2023-03" db="UniProtKB">
        <authorList>
            <consortium name="EnsemblPlants"/>
        </authorList>
    </citation>
    <scope>IDENTIFICATION</scope>
</reference>
<name>A0A9I9E7X5_CUCME</name>
<dbReference type="EnsemblPlants" id="MELO3C030040.2.1">
    <property type="protein sequence ID" value="MELO3C030040.2.1"/>
    <property type="gene ID" value="MELO3C030040.2"/>
</dbReference>
<dbReference type="Gramene" id="MELO3C030040.2.1">
    <property type="protein sequence ID" value="MELO3C030040.2.1"/>
    <property type="gene ID" value="MELO3C030040.2"/>
</dbReference>
<protein>
    <submittedName>
        <fullName evidence="1">Uncharacterized protein</fullName>
    </submittedName>
</protein>
<dbReference type="AlphaFoldDB" id="A0A9I9E7X5"/>
<accession>A0A9I9E7X5</accession>
<organism evidence="1">
    <name type="scientific">Cucumis melo</name>
    <name type="common">Muskmelon</name>
    <dbReference type="NCBI Taxonomy" id="3656"/>
    <lineage>
        <taxon>Eukaryota</taxon>
        <taxon>Viridiplantae</taxon>
        <taxon>Streptophyta</taxon>
        <taxon>Embryophyta</taxon>
        <taxon>Tracheophyta</taxon>
        <taxon>Spermatophyta</taxon>
        <taxon>Magnoliopsida</taxon>
        <taxon>eudicotyledons</taxon>
        <taxon>Gunneridae</taxon>
        <taxon>Pentapetalae</taxon>
        <taxon>rosids</taxon>
        <taxon>fabids</taxon>
        <taxon>Cucurbitales</taxon>
        <taxon>Cucurbitaceae</taxon>
        <taxon>Benincaseae</taxon>
        <taxon>Cucumis</taxon>
    </lineage>
</organism>